<evidence type="ECO:0000313" key="2">
    <source>
        <dbReference type="Proteomes" id="UP000541352"/>
    </source>
</evidence>
<protein>
    <submittedName>
        <fullName evidence="1">Uncharacterized protein</fullName>
    </submittedName>
</protein>
<dbReference type="Proteomes" id="UP000541352">
    <property type="component" value="Unassembled WGS sequence"/>
</dbReference>
<sequence>MKPNKPNTYYQPNEIDSGFINSQLSYFKNEYPQDVLTLFKGSLMTLLIQKEIVTIAFSEENASIIEQLDKENTADLAAMAFFRYWYEGGKLDRKPYITHFSESCVVNKDEEIFGFDSFDLYFALRLNLTDLMQVFSFLDFQLDRNFGGDFTQFKAYLEQLIRKYKPVFLKPLIIESVESWLTQDRKPLPDKTITKVSAENDSFSKKLEIGLPKLKPRDKNDGITSLTINQTALLFSLLREHKVIFKDESYQSKENIYKAIQVLTGYNRQNIKTAMLDDKFSESDKEVVQNLINKLTF</sequence>
<dbReference type="EMBL" id="JACIBY010000001">
    <property type="protein sequence ID" value="MBB3836991.1"/>
    <property type="molecule type" value="Genomic_DNA"/>
</dbReference>
<gene>
    <name evidence="1" type="ORF">FHS57_000973</name>
</gene>
<dbReference type="AlphaFoldDB" id="A0A7W5ZGZ3"/>
<accession>A0A7W5ZGZ3</accession>
<proteinExistence type="predicted"/>
<evidence type="ECO:0000313" key="1">
    <source>
        <dbReference type="EMBL" id="MBB3836991.1"/>
    </source>
</evidence>
<dbReference type="RefSeq" id="WP_183971730.1">
    <property type="nucleotide sequence ID" value="NZ_JACIBY010000001.1"/>
</dbReference>
<comment type="caution">
    <text evidence="1">The sequence shown here is derived from an EMBL/GenBank/DDBJ whole genome shotgun (WGS) entry which is preliminary data.</text>
</comment>
<name>A0A7W5ZGZ3_9BACT</name>
<organism evidence="1 2">
    <name type="scientific">Runella defluvii</name>
    <dbReference type="NCBI Taxonomy" id="370973"/>
    <lineage>
        <taxon>Bacteria</taxon>
        <taxon>Pseudomonadati</taxon>
        <taxon>Bacteroidota</taxon>
        <taxon>Cytophagia</taxon>
        <taxon>Cytophagales</taxon>
        <taxon>Spirosomataceae</taxon>
        <taxon>Runella</taxon>
    </lineage>
</organism>
<reference evidence="1 2" key="1">
    <citation type="submission" date="2020-08" db="EMBL/GenBank/DDBJ databases">
        <title>Genomic Encyclopedia of Type Strains, Phase IV (KMG-IV): sequencing the most valuable type-strain genomes for metagenomic binning, comparative biology and taxonomic classification.</title>
        <authorList>
            <person name="Goeker M."/>
        </authorList>
    </citation>
    <scope>NUCLEOTIDE SEQUENCE [LARGE SCALE GENOMIC DNA]</scope>
    <source>
        <strain evidence="1 2">DSM 17976</strain>
    </source>
</reference>
<keyword evidence="2" id="KW-1185">Reference proteome</keyword>